<dbReference type="AlphaFoldDB" id="A0A511J607"/>
<feature type="transmembrane region" description="Helical" evidence="1">
    <location>
        <begin position="63"/>
        <end position="82"/>
    </location>
</feature>
<dbReference type="RefSeq" id="WP_146841007.1">
    <property type="nucleotide sequence ID" value="NZ_BJWG01000001.1"/>
</dbReference>
<keyword evidence="1" id="KW-0812">Transmembrane</keyword>
<name>A0A511J607_9CELL</name>
<keyword evidence="1" id="KW-1133">Transmembrane helix</keyword>
<evidence type="ECO:0000313" key="3">
    <source>
        <dbReference type="Proteomes" id="UP000321720"/>
    </source>
</evidence>
<accession>A0A511J607</accession>
<dbReference type="Proteomes" id="UP000321720">
    <property type="component" value="Unassembled WGS sequence"/>
</dbReference>
<feature type="transmembrane region" description="Helical" evidence="1">
    <location>
        <begin position="89"/>
        <end position="108"/>
    </location>
</feature>
<feature type="transmembrane region" description="Helical" evidence="1">
    <location>
        <begin position="120"/>
        <end position="148"/>
    </location>
</feature>
<evidence type="ECO:0000313" key="2">
    <source>
        <dbReference type="EMBL" id="GEL93428.1"/>
    </source>
</evidence>
<sequence>MSVTTTTAHSPRRSRAAITAKVGAGIGAGLLAGLVAGTAARLLMRLVTVAAGEPGEFSALGTAMILVFFGLAVTPGAIARALGARRTAAVLLTLGAGFVAFEAVVTASQDLGSLDLALTAGQWVALVAILAGFVSSFVALALLASGLATRFIGPR</sequence>
<dbReference type="EMBL" id="BJWG01000001">
    <property type="protein sequence ID" value="GEL93428.1"/>
    <property type="molecule type" value="Genomic_DNA"/>
</dbReference>
<reference evidence="2 3" key="1">
    <citation type="submission" date="2019-07" db="EMBL/GenBank/DDBJ databases">
        <title>Whole genome shotgun sequence of Cellulomonas composti NBRC 100758.</title>
        <authorList>
            <person name="Hosoyama A."/>
            <person name="Uohara A."/>
            <person name="Ohji S."/>
            <person name="Ichikawa N."/>
        </authorList>
    </citation>
    <scope>NUCLEOTIDE SEQUENCE [LARGE SCALE GENOMIC DNA]</scope>
    <source>
        <strain evidence="2 3">NBRC 100758</strain>
    </source>
</reference>
<comment type="caution">
    <text evidence="2">The sequence shown here is derived from an EMBL/GenBank/DDBJ whole genome shotgun (WGS) entry which is preliminary data.</text>
</comment>
<feature type="transmembrane region" description="Helical" evidence="1">
    <location>
        <begin position="22"/>
        <end position="43"/>
    </location>
</feature>
<keyword evidence="1" id="KW-0472">Membrane</keyword>
<evidence type="ECO:0000256" key="1">
    <source>
        <dbReference type="SAM" id="Phobius"/>
    </source>
</evidence>
<keyword evidence="3" id="KW-1185">Reference proteome</keyword>
<gene>
    <name evidence="2" type="ORF">CCO02nite_00860</name>
</gene>
<proteinExistence type="predicted"/>
<organism evidence="2 3">
    <name type="scientific">Cellulomonas composti</name>
    <dbReference type="NCBI Taxonomy" id="266130"/>
    <lineage>
        <taxon>Bacteria</taxon>
        <taxon>Bacillati</taxon>
        <taxon>Actinomycetota</taxon>
        <taxon>Actinomycetes</taxon>
        <taxon>Micrococcales</taxon>
        <taxon>Cellulomonadaceae</taxon>
        <taxon>Cellulomonas</taxon>
    </lineage>
</organism>
<protein>
    <submittedName>
        <fullName evidence="2">Uncharacterized protein</fullName>
    </submittedName>
</protein>